<evidence type="ECO:0000256" key="2">
    <source>
        <dbReference type="PROSITE-ProRule" id="PRU00023"/>
    </source>
</evidence>
<feature type="repeat" description="ANK" evidence="2">
    <location>
        <begin position="412"/>
        <end position="444"/>
    </location>
</feature>
<reference evidence="6 7" key="1">
    <citation type="submission" date="2011-07" db="EMBL/GenBank/DDBJ databases">
        <authorList>
            <person name="Coyne R."/>
            <person name="Brami D."/>
            <person name="Johnson J."/>
            <person name="Hostetler J."/>
            <person name="Hannick L."/>
            <person name="Clark T."/>
            <person name="Cassidy-Hanley D."/>
            <person name="Inman J."/>
        </authorList>
    </citation>
    <scope>NUCLEOTIDE SEQUENCE [LARGE SCALE GENOMIC DNA]</scope>
    <source>
        <strain evidence="6 7">G5</strain>
    </source>
</reference>
<dbReference type="SMART" id="SM00870">
    <property type="entry name" value="Asparaginase"/>
    <property type="match status" value="1"/>
</dbReference>
<dbReference type="InterPro" id="IPR027473">
    <property type="entry name" value="L-asparaginase_C"/>
</dbReference>
<dbReference type="eggNOG" id="KOG0503">
    <property type="taxonomic scope" value="Eukaryota"/>
</dbReference>
<dbReference type="SUPFAM" id="SSF48403">
    <property type="entry name" value="Ankyrin repeat"/>
    <property type="match status" value="1"/>
</dbReference>
<dbReference type="InterPro" id="IPR041725">
    <property type="entry name" value="L-asparaginase_I"/>
</dbReference>
<dbReference type="GO" id="GO:0009066">
    <property type="term" value="P:aspartate family amino acid metabolic process"/>
    <property type="evidence" value="ECO:0007669"/>
    <property type="project" value="UniProtKB-ARBA"/>
</dbReference>
<dbReference type="Proteomes" id="UP000008983">
    <property type="component" value="Unassembled WGS sequence"/>
</dbReference>
<accession>G0QKV9</accession>
<evidence type="ECO:0000313" key="6">
    <source>
        <dbReference type="EMBL" id="EGR34143.1"/>
    </source>
</evidence>
<dbReference type="PROSITE" id="PS50297">
    <property type="entry name" value="ANK_REP_REGION"/>
    <property type="match status" value="1"/>
</dbReference>
<dbReference type="InParanoid" id="G0QKV9"/>
<dbReference type="SMART" id="SM00248">
    <property type="entry name" value="ANK"/>
    <property type="match status" value="4"/>
</dbReference>
<dbReference type="Gene3D" id="3.40.50.40">
    <property type="match status" value="1"/>
</dbReference>
<name>G0QKV9_ICHMU</name>
<dbReference type="AlphaFoldDB" id="G0QKV9"/>
<feature type="active site" evidence="3">
    <location>
        <position position="95"/>
    </location>
</feature>
<dbReference type="PANTHER" id="PTHR11707:SF28">
    <property type="entry name" value="60 KDA LYSOPHOSPHOLIPASE"/>
    <property type="match status" value="1"/>
</dbReference>
<dbReference type="STRING" id="857967.G0QKV9"/>
<dbReference type="PIRSF" id="PIRSF001220">
    <property type="entry name" value="L-ASNase_gatD"/>
    <property type="match status" value="1"/>
</dbReference>
<sequence length="568" mass="65221">MFPSEYGLKVKSGIFANFLKDNPYLCDQDYTYFNNEDDFLITPLSVYNQRTWYKVYELENPIDSTNMNVFYYDLIAQIIEENYEKYDGFLILHGTDTMAYTASALSFMLENLSKTVIITGSQIPCSSMRNDGFNNLLCSITVCGHYTIPEVMICFNDKLFRGNRCTKMDSNSMDSFDSPNYEPLAVFGINININWEKILKKNPNQKLIVHKNLCDKIAIIKFHPFISSETLNVILNDHYTRAVIIETYGAGNIPINKPELLEMLNQAHQQGKILVNLSQCYRSNVMSIYETGKALLKVGVVCGWDCTFEAMSSKLAFLLSKNYSTETIKILVQQNMRGELSPPLENDIFEFQQEHFLQALKDAVQSGNDESIDILKTLILPNITCYLSKGGLLNSLIQLKSYIIDFTQGDYDDRTGLHLAAREGQLECLKFLISECKEVNLIDKFGRSPLFEACLTRQKQCIIELEKAGGQVIGPKNLITSLLMNAIKENDKELFDIFYMAKLKDWNQYKTIDGRTLAHVAATYNNVEIIRFLKYQCEMNFNDKDRYERTALDEAKKRNHKEICKLLM</sequence>
<dbReference type="InterPro" id="IPR027474">
    <property type="entry name" value="L-asparaginase_N"/>
</dbReference>
<protein>
    <recommendedName>
        <fullName evidence="1">asparaginase</fullName>
        <ecNumber evidence="1">3.5.1.1</ecNumber>
    </recommendedName>
</protein>
<dbReference type="Pfam" id="PF17763">
    <property type="entry name" value="Asparaginase_C"/>
    <property type="match status" value="1"/>
</dbReference>
<dbReference type="SUPFAM" id="SSF53774">
    <property type="entry name" value="Glutaminase/Asparaginase"/>
    <property type="match status" value="1"/>
</dbReference>
<evidence type="ECO:0000313" key="7">
    <source>
        <dbReference type="Proteomes" id="UP000008983"/>
    </source>
</evidence>
<dbReference type="PIRSF" id="PIRSF500176">
    <property type="entry name" value="L_ASNase"/>
    <property type="match status" value="1"/>
</dbReference>
<dbReference type="Gene3D" id="1.25.40.20">
    <property type="entry name" value="Ankyrin repeat-containing domain"/>
    <property type="match status" value="2"/>
</dbReference>
<dbReference type="Pfam" id="PF00710">
    <property type="entry name" value="Asparaginase"/>
    <property type="match status" value="1"/>
</dbReference>
<dbReference type="PROSITE" id="PS00917">
    <property type="entry name" value="ASN_GLN_ASE_2"/>
    <property type="match status" value="1"/>
</dbReference>
<dbReference type="PRINTS" id="PR00139">
    <property type="entry name" value="ASNGLNASE"/>
</dbReference>
<dbReference type="PANTHER" id="PTHR11707">
    <property type="entry name" value="L-ASPARAGINASE"/>
    <property type="match status" value="1"/>
</dbReference>
<dbReference type="PROSITE" id="PS50088">
    <property type="entry name" value="ANK_REPEAT"/>
    <property type="match status" value="1"/>
</dbReference>
<feature type="domain" description="Asparaginase/glutaminase C-terminal" evidence="5">
    <location>
        <begin position="216"/>
        <end position="329"/>
    </location>
</feature>
<proteinExistence type="predicted"/>
<dbReference type="InterPro" id="IPR027475">
    <property type="entry name" value="Asparaginase/glutaminase_AS2"/>
</dbReference>
<dbReference type="EMBL" id="GL983199">
    <property type="protein sequence ID" value="EGR34143.1"/>
    <property type="molecule type" value="Genomic_DNA"/>
</dbReference>
<feature type="domain" description="L-asparaginase N-terminal" evidence="4">
    <location>
        <begin position="57"/>
        <end position="197"/>
    </location>
</feature>
<dbReference type="OMA" id="EWDLANK"/>
<organism evidence="6 7">
    <name type="scientific">Ichthyophthirius multifiliis</name>
    <name type="common">White spot disease agent</name>
    <name type="synonym">Ich</name>
    <dbReference type="NCBI Taxonomy" id="5932"/>
    <lineage>
        <taxon>Eukaryota</taxon>
        <taxon>Sar</taxon>
        <taxon>Alveolata</taxon>
        <taxon>Ciliophora</taxon>
        <taxon>Intramacronucleata</taxon>
        <taxon>Oligohymenophorea</taxon>
        <taxon>Hymenostomatida</taxon>
        <taxon>Ophryoglenina</taxon>
        <taxon>Ichthyophthirius</taxon>
    </lineage>
</organism>
<dbReference type="Gene3D" id="3.40.50.1170">
    <property type="entry name" value="L-asparaginase, N-terminal domain"/>
    <property type="match status" value="1"/>
</dbReference>
<dbReference type="InterPro" id="IPR036152">
    <property type="entry name" value="Asp/glu_Ase-like_sf"/>
</dbReference>
<keyword evidence="2" id="KW-0040">ANK repeat</keyword>
<dbReference type="EC" id="3.5.1.1" evidence="1"/>
<dbReference type="GeneID" id="14910335"/>
<evidence type="ECO:0000256" key="1">
    <source>
        <dbReference type="ARBA" id="ARBA00012920"/>
    </source>
</evidence>
<dbReference type="InterPro" id="IPR002110">
    <property type="entry name" value="Ankyrin_rpt"/>
</dbReference>
<dbReference type="Pfam" id="PF12796">
    <property type="entry name" value="Ank_2"/>
    <property type="match status" value="2"/>
</dbReference>
<dbReference type="InterPro" id="IPR037152">
    <property type="entry name" value="L-asparaginase_N_sf"/>
</dbReference>
<dbReference type="OrthoDB" id="427002at2759"/>
<evidence type="ECO:0000259" key="4">
    <source>
        <dbReference type="Pfam" id="PF00710"/>
    </source>
</evidence>
<dbReference type="GO" id="GO:0004067">
    <property type="term" value="F:asparaginase activity"/>
    <property type="evidence" value="ECO:0007669"/>
    <property type="project" value="UniProtKB-UniRule"/>
</dbReference>
<evidence type="ECO:0000256" key="3">
    <source>
        <dbReference type="PROSITE-ProRule" id="PRU10100"/>
    </source>
</evidence>
<dbReference type="RefSeq" id="XP_004039447.1">
    <property type="nucleotide sequence ID" value="XM_004039399.1"/>
</dbReference>
<dbReference type="CDD" id="cd08963">
    <property type="entry name" value="L-asparaginase_I"/>
    <property type="match status" value="1"/>
</dbReference>
<dbReference type="InterPro" id="IPR006034">
    <property type="entry name" value="Asparaginase/glutaminase-like"/>
</dbReference>
<evidence type="ECO:0000259" key="5">
    <source>
        <dbReference type="Pfam" id="PF17763"/>
    </source>
</evidence>
<dbReference type="InterPro" id="IPR036770">
    <property type="entry name" value="Ankyrin_rpt-contain_sf"/>
</dbReference>
<keyword evidence="7" id="KW-1185">Reference proteome</keyword>
<dbReference type="InterPro" id="IPR040919">
    <property type="entry name" value="Asparaginase_C"/>
</dbReference>
<gene>
    <name evidence="6" type="ORF">IMG5_022860</name>
</gene>
<dbReference type="PROSITE" id="PS51732">
    <property type="entry name" value="ASN_GLN_ASE_3"/>
    <property type="match status" value="1"/>
</dbReference>